<dbReference type="GO" id="GO:0005829">
    <property type="term" value="C:cytosol"/>
    <property type="evidence" value="ECO:0007669"/>
    <property type="project" value="TreeGrafter"/>
</dbReference>
<dbReference type="InterPro" id="IPR011545">
    <property type="entry name" value="DEAD/DEAH_box_helicase_dom"/>
</dbReference>
<dbReference type="GO" id="GO:0005524">
    <property type="term" value="F:ATP binding"/>
    <property type="evidence" value="ECO:0007669"/>
    <property type="project" value="UniProtKB-KW"/>
</dbReference>
<feature type="short sequence motif" description="Q motif" evidence="5">
    <location>
        <begin position="2"/>
        <end position="30"/>
    </location>
</feature>
<dbReference type="OMA" id="IMIFTDT"/>
<evidence type="ECO:0000256" key="4">
    <source>
        <dbReference type="ARBA" id="ARBA00022840"/>
    </source>
</evidence>
<dbReference type="PROSITE" id="PS00039">
    <property type="entry name" value="DEAD_ATP_HELICASE"/>
    <property type="match status" value="1"/>
</dbReference>
<dbReference type="PROSITE" id="PS51195">
    <property type="entry name" value="Q_MOTIF"/>
    <property type="match status" value="1"/>
</dbReference>
<organism evidence="11 12">
    <name type="scientific">Pseudocohnilembus persalinus</name>
    <name type="common">Ciliate</name>
    <dbReference type="NCBI Taxonomy" id="266149"/>
    <lineage>
        <taxon>Eukaryota</taxon>
        <taxon>Sar</taxon>
        <taxon>Alveolata</taxon>
        <taxon>Ciliophora</taxon>
        <taxon>Intramacronucleata</taxon>
        <taxon>Oligohymenophorea</taxon>
        <taxon>Scuticociliatia</taxon>
        <taxon>Philasterida</taxon>
        <taxon>Pseudocohnilembidae</taxon>
        <taxon>Pseudocohnilembus</taxon>
    </lineage>
</organism>
<feature type="region of interest" description="Disordered" evidence="7">
    <location>
        <begin position="325"/>
        <end position="373"/>
    </location>
</feature>
<dbReference type="Gene3D" id="3.40.50.300">
    <property type="entry name" value="P-loop containing nucleotide triphosphate hydrolases"/>
    <property type="match status" value="2"/>
</dbReference>
<feature type="domain" description="Helicase C-terminal" evidence="9">
    <location>
        <begin position="167"/>
        <end position="308"/>
    </location>
</feature>
<dbReference type="PROSITE" id="PS51192">
    <property type="entry name" value="HELICASE_ATP_BIND_1"/>
    <property type="match status" value="1"/>
</dbReference>
<name>A0A0V0R441_PSEPJ</name>
<dbReference type="CDD" id="cd18787">
    <property type="entry name" value="SF2_C_DEAD"/>
    <property type="match status" value="1"/>
</dbReference>
<evidence type="ECO:0000259" key="8">
    <source>
        <dbReference type="PROSITE" id="PS51192"/>
    </source>
</evidence>
<dbReference type="GO" id="GO:0003676">
    <property type="term" value="F:nucleic acid binding"/>
    <property type="evidence" value="ECO:0007669"/>
    <property type="project" value="InterPro"/>
</dbReference>
<keyword evidence="2 6" id="KW-0378">Hydrolase</keyword>
<dbReference type="GO" id="GO:0016787">
    <property type="term" value="F:hydrolase activity"/>
    <property type="evidence" value="ECO:0007669"/>
    <property type="project" value="UniProtKB-KW"/>
</dbReference>
<feature type="compositionally biased region" description="Basic and acidic residues" evidence="7">
    <location>
        <begin position="325"/>
        <end position="341"/>
    </location>
</feature>
<dbReference type="EMBL" id="LDAU01000053">
    <property type="protein sequence ID" value="KRX09254.1"/>
    <property type="molecule type" value="Genomic_DNA"/>
</dbReference>
<feature type="domain" description="Helicase ATP-binding" evidence="8">
    <location>
        <begin position="33"/>
        <end position="206"/>
    </location>
</feature>
<evidence type="ECO:0000256" key="2">
    <source>
        <dbReference type="ARBA" id="ARBA00022801"/>
    </source>
</evidence>
<dbReference type="Proteomes" id="UP000054937">
    <property type="component" value="Unassembled WGS sequence"/>
</dbReference>
<evidence type="ECO:0000256" key="1">
    <source>
        <dbReference type="ARBA" id="ARBA00022741"/>
    </source>
</evidence>
<dbReference type="InterPro" id="IPR000629">
    <property type="entry name" value="RNA-helicase_DEAD-box_CS"/>
</dbReference>
<dbReference type="InterPro" id="IPR027417">
    <property type="entry name" value="P-loop_NTPase"/>
</dbReference>
<protein>
    <submittedName>
        <fullName evidence="11">p-loop containing nucleoside triphosphate hydrolase</fullName>
    </submittedName>
</protein>
<dbReference type="InterPro" id="IPR050079">
    <property type="entry name" value="DEAD_box_RNA_helicase"/>
</dbReference>
<feature type="domain" description="DEAD-box RNA helicase Q" evidence="10">
    <location>
        <begin position="2"/>
        <end position="30"/>
    </location>
</feature>
<dbReference type="PANTHER" id="PTHR47959">
    <property type="entry name" value="ATP-DEPENDENT RNA HELICASE RHLE-RELATED"/>
    <property type="match status" value="1"/>
</dbReference>
<evidence type="ECO:0000256" key="6">
    <source>
        <dbReference type="RuleBase" id="RU000492"/>
    </source>
</evidence>
<dbReference type="GO" id="GO:0003724">
    <property type="term" value="F:RNA helicase activity"/>
    <property type="evidence" value="ECO:0007669"/>
    <property type="project" value="InterPro"/>
</dbReference>
<evidence type="ECO:0000256" key="3">
    <source>
        <dbReference type="ARBA" id="ARBA00022806"/>
    </source>
</evidence>
<evidence type="ECO:0000313" key="12">
    <source>
        <dbReference type="Proteomes" id="UP000054937"/>
    </source>
</evidence>
<keyword evidence="3 6" id="KW-0347">Helicase</keyword>
<dbReference type="PROSITE" id="PS51194">
    <property type="entry name" value="HELICASE_CTER"/>
    <property type="match status" value="1"/>
</dbReference>
<evidence type="ECO:0000259" key="9">
    <source>
        <dbReference type="PROSITE" id="PS51194"/>
    </source>
</evidence>
<dbReference type="InterPro" id="IPR014001">
    <property type="entry name" value="Helicase_ATP-bd"/>
</dbReference>
<dbReference type="InParanoid" id="A0A0V0R441"/>
<proteinExistence type="inferred from homology"/>
<evidence type="ECO:0000259" key="10">
    <source>
        <dbReference type="PROSITE" id="PS51195"/>
    </source>
</evidence>
<dbReference type="AlphaFoldDB" id="A0A0V0R441"/>
<accession>A0A0V0R441</accession>
<dbReference type="OrthoDB" id="10261904at2759"/>
<evidence type="ECO:0000256" key="5">
    <source>
        <dbReference type="PROSITE-ProRule" id="PRU00552"/>
    </source>
</evidence>
<comment type="caution">
    <text evidence="11">The sequence shown here is derived from an EMBL/GenBank/DDBJ whole genome shotgun (WGS) entry which is preliminary data.</text>
</comment>
<dbReference type="Pfam" id="PF00270">
    <property type="entry name" value="DEAD"/>
    <property type="match status" value="1"/>
</dbReference>
<dbReference type="SMART" id="SM00490">
    <property type="entry name" value="HELICc"/>
    <property type="match status" value="1"/>
</dbReference>
<keyword evidence="4 6" id="KW-0067">ATP-binding</keyword>
<feature type="compositionally biased region" description="Basic residues" evidence="7">
    <location>
        <begin position="342"/>
        <end position="354"/>
    </location>
</feature>
<dbReference type="PANTHER" id="PTHR47959:SF24">
    <property type="entry name" value="ATP-DEPENDENT RNA HELICASE"/>
    <property type="match status" value="1"/>
</dbReference>
<comment type="similarity">
    <text evidence="6">Belongs to the DEAD box helicase family.</text>
</comment>
<dbReference type="InterPro" id="IPR001650">
    <property type="entry name" value="Helicase_C-like"/>
</dbReference>
<dbReference type="InterPro" id="IPR014014">
    <property type="entry name" value="RNA_helicase_DEAD_Q_motif"/>
</dbReference>
<dbReference type="SMART" id="SM00487">
    <property type="entry name" value="DEXDc"/>
    <property type="match status" value="1"/>
</dbReference>
<sequence>MHPFAKINLDKWIQKTCDKLGYETPTKIQEMAIPSLLKKKDVLINAETGSGKTATFGFPILQELAKDPYGILALIITPSRELAMQIGEQMQAFGQSINLKCACLVGGMDMIKQITELERIPHIVVGTPGRIVDMMSKSPVFMEYIENLQTLVLDEADRLLERSIFPVVQDILEKLPKKKQIVLATATVNEYFTDEKISEYLDQEIKLERFTQNDQKILVSTLKQVNILVATDVVSRGLDIPFVQLVINYDIPQNQEDYVHRVGRTARKGKRGFACSFVTQVDVQLLLEIEKYTGEKMTEYEIDEKAALEEMPMIQKAKKSIKLKQHESGVEDNFNKEEKQKQQYKQRVKQKRLQKQQQKDDLKKSNLYQQLTN</sequence>
<reference evidence="11 12" key="1">
    <citation type="journal article" date="2015" name="Sci. Rep.">
        <title>Genome of the facultative scuticociliatosis pathogen Pseudocohnilembus persalinus provides insight into its virulence through horizontal gene transfer.</title>
        <authorList>
            <person name="Xiong J."/>
            <person name="Wang G."/>
            <person name="Cheng J."/>
            <person name="Tian M."/>
            <person name="Pan X."/>
            <person name="Warren A."/>
            <person name="Jiang C."/>
            <person name="Yuan D."/>
            <person name="Miao W."/>
        </authorList>
    </citation>
    <scope>NUCLEOTIDE SEQUENCE [LARGE SCALE GENOMIC DNA]</scope>
    <source>
        <strain evidence="11">36N120E</strain>
    </source>
</reference>
<keyword evidence="1 6" id="KW-0547">Nucleotide-binding</keyword>
<gene>
    <name evidence="11" type="ORF">PPERSA_05923</name>
</gene>
<keyword evidence="12" id="KW-1185">Reference proteome</keyword>
<evidence type="ECO:0000313" key="11">
    <source>
        <dbReference type="EMBL" id="KRX09254.1"/>
    </source>
</evidence>
<dbReference type="SUPFAM" id="SSF52540">
    <property type="entry name" value="P-loop containing nucleoside triphosphate hydrolases"/>
    <property type="match status" value="2"/>
</dbReference>
<evidence type="ECO:0000256" key="7">
    <source>
        <dbReference type="SAM" id="MobiDB-lite"/>
    </source>
</evidence>